<sequence>MVALAHAICGALSLVLPPHSPAHVGRRVQLVRMDAPAAPSEDSTDLSPEEKDLTWFYGGVDDQKLYSDYIWDPEHPGSFKPGLTRENYNLDDVREMWKDKPNENVMRFPIDEFIHLPLKPPEGILEWLDRKGLLSDDEDESGDDLSQEDAGMLDEEFDLEGGDEEAITDASLLDPKDLGATMSDFM</sequence>
<dbReference type="EMBL" id="HBIQ01095246">
    <property type="protein sequence ID" value="CAE0594058.1"/>
    <property type="molecule type" value="Transcribed_RNA"/>
</dbReference>
<organism evidence="2">
    <name type="scientific">Strombidinopsis acuminata</name>
    <dbReference type="NCBI Taxonomy" id="141414"/>
    <lineage>
        <taxon>Eukaryota</taxon>
        <taxon>Sar</taxon>
        <taxon>Alveolata</taxon>
        <taxon>Ciliophora</taxon>
        <taxon>Intramacronucleata</taxon>
        <taxon>Spirotrichea</taxon>
        <taxon>Choreotrichia</taxon>
        <taxon>Choreotrichida</taxon>
        <taxon>Strombidinopsidae</taxon>
        <taxon>Strombidinopsis</taxon>
    </lineage>
</organism>
<evidence type="ECO:0000256" key="1">
    <source>
        <dbReference type="SAM" id="MobiDB-lite"/>
    </source>
</evidence>
<evidence type="ECO:0000313" key="2">
    <source>
        <dbReference type="EMBL" id="CAE0594058.1"/>
    </source>
</evidence>
<protein>
    <submittedName>
        <fullName evidence="2">Uncharacterized protein</fullName>
    </submittedName>
</protein>
<accession>A0A7S3TU05</accession>
<gene>
    <name evidence="2" type="ORF">SACU0126_LOCUS30304</name>
</gene>
<name>A0A7S3TU05_9SPIT</name>
<dbReference type="AlphaFoldDB" id="A0A7S3TU05"/>
<proteinExistence type="predicted"/>
<reference evidence="2" key="1">
    <citation type="submission" date="2021-01" db="EMBL/GenBank/DDBJ databases">
        <authorList>
            <person name="Corre E."/>
            <person name="Pelletier E."/>
            <person name="Niang G."/>
            <person name="Scheremetjew M."/>
            <person name="Finn R."/>
            <person name="Kale V."/>
            <person name="Holt S."/>
            <person name="Cochrane G."/>
            <person name="Meng A."/>
            <person name="Brown T."/>
            <person name="Cohen L."/>
        </authorList>
    </citation>
    <scope>NUCLEOTIDE SEQUENCE</scope>
    <source>
        <strain evidence="2">SPMC142</strain>
    </source>
</reference>
<feature type="region of interest" description="Disordered" evidence="1">
    <location>
        <begin position="159"/>
        <end position="186"/>
    </location>
</feature>